<keyword evidence="4 7" id="KW-0547">Nucleotide-binding</keyword>
<sequence length="659" mass="71801">MQHPFQLMPDMMVGDFRIQARLGAGGFGAVFRVERDGELFALKFAVHGPDSDDANRTDARAQRELACLLLVTHPNVVKVWAHGRWPHPRTGFHYVVMDLVEGPTLTDWVKQSRPPLREVIRVFATLALTLDALHAQSIHHRDLKGSNILVRARDGEPVLVDFGASEHVGSDSQLTEGPLPPGTPHLRTPEALRFHRERYADPTARYPFRPTDDLYALGATLYEVLTSVPPFPPTLPREVLTSLIEKEMPASPAVLNPQVPPALGALVLRLLAKDPEQRPASGQALHDLLQALLHDAPSFLEVPLSPGAHAATTEGTGGPAVMSSQKDPERPLLGKEDGGGAHSSPGTTSPRGESIPTGPIERASPGPSWHRRRPWRAALSTGVLLTVLAAGVWRAGLPGTGRQDTGASMDLAPSSEWLCQLLALPPPASRLEDGPLRVPLHARPSARPPAEAVEPTPPRPKKGLPMRRFFPDPSPAPLPPPLDKPWFSRLWESRALAGAVAACTVAVGCASTDAAVRLGPPPLPKCSPEAVASMKEMLWGDPWADRARVLLTFDDLPTLTMAVAEGPREVYVWDARKPGRSYPDDTRFVGQGFIRDRFYVRFTEAVLPDGRRLPFCGVLVQEDTANDGLPFTPDSRPGAMKVNIYAWVYYGHHYPPSRP</sequence>
<dbReference type="InterPro" id="IPR011009">
    <property type="entry name" value="Kinase-like_dom_sf"/>
</dbReference>
<gene>
    <name evidence="10" type="ORF">DB31_7835</name>
</gene>
<dbReference type="CDD" id="cd14014">
    <property type="entry name" value="STKc_PknB_like"/>
    <property type="match status" value="1"/>
</dbReference>
<evidence type="ECO:0000256" key="5">
    <source>
        <dbReference type="ARBA" id="ARBA00022777"/>
    </source>
</evidence>
<keyword evidence="6 7" id="KW-0067">ATP-binding</keyword>
<keyword evidence="11" id="KW-1185">Reference proteome</keyword>
<feature type="binding site" evidence="7">
    <location>
        <position position="43"/>
    </location>
    <ligand>
        <name>ATP</name>
        <dbReference type="ChEBI" id="CHEBI:30616"/>
    </ligand>
</feature>
<evidence type="ECO:0000313" key="10">
    <source>
        <dbReference type="EMBL" id="KFE68598.1"/>
    </source>
</evidence>
<dbReference type="InterPro" id="IPR008271">
    <property type="entry name" value="Ser/Thr_kinase_AS"/>
</dbReference>
<dbReference type="SUPFAM" id="SSF56112">
    <property type="entry name" value="Protein kinase-like (PK-like)"/>
    <property type="match status" value="1"/>
</dbReference>
<dbReference type="PANTHER" id="PTHR43671">
    <property type="entry name" value="SERINE/THREONINE-PROTEIN KINASE NEK"/>
    <property type="match status" value="1"/>
</dbReference>
<evidence type="ECO:0000256" key="2">
    <source>
        <dbReference type="ARBA" id="ARBA00012513"/>
    </source>
</evidence>
<dbReference type="SMART" id="SM00220">
    <property type="entry name" value="S_TKc"/>
    <property type="match status" value="1"/>
</dbReference>
<keyword evidence="5" id="KW-0418">Kinase</keyword>
<dbReference type="InterPro" id="IPR000719">
    <property type="entry name" value="Prot_kinase_dom"/>
</dbReference>
<dbReference type="Gene3D" id="1.10.510.10">
    <property type="entry name" value="Transferase(Phosphotransferase) domain 1"/>
    <property type="match status" value="1"/>
</dbReference>
<accession>A0A085WLN5</accession>
<dbReference type="PROSITE" id="PS00108">
    <property type="entry name" value="PROTEIN_KINASE_ST"/>
    <property type="match status" value="1"/>
</dbReference>
<dbReference type="PROSITE" id="PS50011">
    <property type="entry name" value="PROTEIN_KINASE_DOM"/>
    <property type="match status" value="1"/>
</dbReference>
<dbReference type="GO" id="GO:0005524">
    <property type="term" value="F:ATP binding"/>
    <property type="evidence" value="ECO:0007669"/>
    <property type="project" value="UniProtKB-UniRule"/>
</dbReference>
<feature type="domain" description="Protein kinase" evidence="9">
    <location>
        <begin position="16"/>
        <end position="289"/>
    </location>
</feature>
<keyword evidence="3" id="KW-0808">Transferase</keyword>
<organism evidence="10 11">
    <name type="scientific">Hyalangium minutum</name>
    <dbReference type="NCBI Taxonomy" id="394096"/>
    <lineage>
        <taxon>Bacteria</taxon>
        <taxon>Pseudomonadati</taxon>
        <taxon>Myxococcota</taxon>
        <taxon>Myxococcia</taxon>
        <taxon>Myxococcales</taxon>
        <taxon>Cystobacterineae</taxon>
        <taxon>Archangiaceae</taxon>
        <taxon>Hyalangium</taxon>
    </lineage>
</organism>
<evidence type="ECO:0000313" key="11">
    <source>
        <dbReference type="Proteomes" id="UP000028725"/>
    </source>
</evidence>
<dbReference type="PANTHER" id="PTHR43671:SF13">
    <property type="entry name" value="SERINE_THREONINE-PROTEIN KINASE NEK2"/>
    <property type="match status" value="1"/>
</dbReference>
<evidence type="ECO:0000256" key="8">
    <source>
        <dbReference type="SAM" id="MobiDB-lite"/>
    </source>
</evidence>
<dbReference type="InterPro" id="IPR017441">
    <property type="entry name" value="Protein_kinase_ATP_BS"/>
</dbReference>
<protein>
    <recommendedName>
        <fullName evidence="2">non-specific serine/threonine protein kinase</fullName>
        <ecNumber evidence="2">2.7.11.1</ecNumber>
    </recommendedName>
</protein>
<dbReference type="EMBL" id="JMCB01000006">
    <property type="protein sequence ID" value="KFE68598.1"/>
    <property type="molecule type" value="Genomic_DNA"/>
</dbReference>
<comment type="similarity">
    <text evidence="1">Belongs to the protein kinase superfamily. NEK Ser/Thr protein kinase family. NIMA subfamily.</text>
</comment>
<feature type="region of interest" description="Disordered" evidence="8">
    <location>
        <begin position="442"/>
        <end position="464"/>
    </location>
</feature>
<dbReference type="STRING" id="394096.DB31_7835"/>
<evidence type="ECO:0000256" key="7">
    <source>
        <dbReference type="PROSITE-ProRule" id="PRU10141"/>
    </source>
</evidence>
<dbReference type="AlphaFoldDB" id="A0A085WLN5"/>
<comment type="caution">
    <text evidence="10">The sequence shown here is derived from an EMBL/GenBank/DDBJ whole genome shotgun (WGS) entry which is preliminary data.</text>
</comment>
<dbReference type="Pfam" id="PF00069">
    <property type="entry name" value="Pkinase"/>
    <property type="match status" value="1"/>
</dbReference>
<evidence type="ECO:0000256" key="6">
    <source>
        <dbReference type="ARBA" id="ARBA00022840"/>
    </source>
</evidence>
<evidence type="ECO:0000259" key="9">
    <source>
        <dbReference type="PROSITE" id="PS50011"/>
    </source>
</evidence>
<dbReference type="EC" id="2.7.11.1" evidence="2"/>
<dbReference type="PROSITE" id="PS00107">
    <property type="entry name" value="PROTEIN_KINASE_ATP"/>
    <property type="match status" value="1"/>
</dbReference>
<proteinExistence type="inferred from homology"/>
<feature type="region of interest" description="Disordered" evidence="8">
    <location>
        <begin position="304"/>
        <end position="372"/>
    </location>
</feature>
<evidence type="ECO:0000256" key="1">
    <source>
        <dbReference type="ARBA" id="ARBA00010886"/>
    </source>
</evidence>
<evidence type="ECO:0000256" key="3">
    <source>
        <dbReference type="ARBA" id="ARBA00022679"/>
    </source>
</evidence>
<dbReference type="OrthoDB" id="5492792at2"/>
<dbReference type="Proteomes" id="UP000028725">
    <property type="component" value="Unassembled WGS sequence"/>
</dbReference>
<dbReference type="RefSeq" id="WP_052420081.1">
    <property type="nucleotide sequence ID" value="NZ_JMCB01000006.1"/>
</dbReference>
<name>A0A085WLN5_9BACT</name>
<dbReference type="GO" id="GO:0004674">
    <property type="term" value="F:protein serine/threonine kinase activity"/>
    <property type="evidence" value="ECO:0007669"/>
    <property type="project" value="UniProtKB-EC"/>
</dbReference>
<reference evidence="10 11" key="1">
    <citation type="submission" date="2014-04" db="EMBL/GenBank/DDBJ databases">
        <title>Genome assembly of Hyalangium minutum DSM 14724.</title>
        <authorList>
            <person name="Sharma G."/>
            <person name="Subramanian S."/>
        </authorList>
    </citation>
    <scope>NUCLEOTIDE SEQUENCE [LARGE SCALE GENOMIC DNA]</scope>
    <source>
        <strain evidence="10 11">DSM 14724</strain>
    </source>
</reference>
<dbReference type="InterPro" id="IPR050660">
    <property type="entry name" value="NEK_Ser/Thr_kinase"/>
</dbReference>
<evidence type="ECO:0000256" key="4">
    <source>
        <dbReference type="ARBA" id="ARBA00022741"/>
    </source>
</evidence>
<feature type="compositionally biased region" description="Basic and acidic residues" evidence="8">
    <location>
        <begin position="326"/>
        <end position="339"/>
    </location>
</feature>
<dbReference type="Gene3D" id="3.30.200.20">
    <property type="entry name" value="Phosphorylase Kinase, domain 1"/>
    <property type="match status" value="1"/>
</dbReference>